<dbReference type="GeneID" id="93346408"/>
<evidence type="ECO:0000313" key="1">
    <source>
        <dbReference type="EMBL" id="SUA70169.1"/>
    </source>
</evidence>
<dbReference type="AlphaFoldDB" id="A0A378Y1E0"/>
<dbReference type="EMBL" id="UGSC01000001">
    <property type="protein sequence ID" value="SUA70169.1"/>
    <property type="molecule type" value="Genomic_DNA"/>
</dbReference>
<organism evidence="1 2">
    <name type="scientific">Paenibacillus polymyxa</name>
    <name type="common">Bacillus polymyxa</name>
    <dbReference type="NCBI Taxonomy" id="1406"/>
    <lineage>
        <taxon>Bacteria</taxon>
        <taxon>Bacillati</taxon>
        <taxon>Bacillota</taxon>
        <taxon>Bacilli</taxon>
        <taxon>Bacillales</taxon>
        <taxon>Paenibacillaceae</taxon>
        <taxon>Paenibacillus</taxon>
    </lineage>
</organism>
<reference evidence="1 2" key="1">
    <citation type="submission" date="2018-06" db="EMBL/GenBank/DDBJ databases">
        <authorList>
            <consortium name="Pathogen Informatics"/>
            <person name="Doyle S."/>
        </authorList>
    </citation>
    <scope>NUCLEOTIDE SEQUENCE [LARGE SCALE GENOMIC DNA]</scope>
    <source>
        <strain evidence="1 2">NCTC10343</strain>
    </source>
</reference>
<dbReference type="Proteomes" id="UP000254400">
    <property type="component" value="Unassembled WGS sequence"/>
</dbReference>
<accession>A0A378Y1E0</accession>
<gene>
    <name evidence="1" type="ORF">NCTC10343_03039</name>
</gene>
<evidence type="ECO:0000313" key="2">
    <source>
        <dbReference type="Proteomes" id="UP000254400"/>
    </source>
</evidence>
<proteinExistence type="predicted"/>
<name>A0A378Y1E0_PAEPO</name>
<protein>
    <submittedName>
        <fullName evidence="1">Uncharacterized protein</fullName>
    </submittedName>
</protein>
<sequence>MNFYVDFVSDLNRYSDFIVESEGYTHLLINRGTGGHTYATTSDIEHLRQKYPNCEFEVDADDRVLKKVKMLVAKVDKLEDIPEIAKSHNCTLTIAGTQYYKYKNELIYSLYIEDETSV</sequence>
<dbReference type="RefSeq" id="WP_019687562.1">
    <property type="nucleotide sequence ID" value="NZ_CP036496.1"/>
</dbReference>